<dbReference type="EMBL" id="BK016010">
    <property type="protein sequence ID" value="DAF89421.1"/>
    <property type="molecule type" value="Genomic_DNA"/>
</dbReference>
<proteinExistence type="predicted"/>
<protein>
    <submittedName>
        <fullName evidence="1">Uncharacterized protein</fullName>
    </submittedName>
</protein>
<name>A0A8S5U4S3_9CAUD</name>
<reference evidence="1" key="1">
    <citation type="journal article" date="2021" name="Proc. Natl. Acad. Sci. U.S.A.">
        <title>A Catalog of Tens of Thousands of Viruses from Human Metagenomes Reveals Hidden Associations with Chronic Diseases.</title>
        <authorList>
            <person name="Tisza M.J."/>
            <person name="Buck C.B."/>
        </authorList>
    </citation>
    <scope>NUCLEOTIDE SEQUENCE</scope>
    <source>
        <strain evidence="1">CtPUt3</strain>
    </source>
</reference>
<organism evidence="1">
    <name type="scientific">Siphoviridae sp. ctPUt3</name>
    <dbReference type="NCBI Taxonomy" id="2825485"/>
    <lineage>
        <taxon>Viruses</taxon>
        <taxon>Duplodnaviria</taxon>
        <taxon>Heunggongvirae</taxon>
        <taxon>Uroviricota</taxon>
        <taxon>Caudoviricetes</taxon>
    </lineage>
</organism>
<evidence type="ECO:0000313" key="1">
    <source>
        <dbReference type="EMBL" id="DAF89421.1"/>
    </source>
</evidence>
<accession>A0A8S5U4S3</accession>
<sequence>MEYCERISIRDFVLDYLIEDGGVIEAEADRVQEALEAGLDGDSAWWDPEAPLAMIDAFTGAPIPPGHPDTRLLTLLFCVFNPDAQCEYTCDLTIWYERIVKEEAR</sequence>